<comment type="subcellular location">
    <subcellularLocation>
        <location evidence="1">Mitochondrion membrane</location>
    </subcellularLocation>
</comment>
<dbReference type="GO" id="GO:0031966">
    <property type="term" value="C:mitochondrial membrane"/>
    <property type="evidence" value="ECO:0007669"/>
    <property type="project" value="UniProtKB-SubCell"/>
</dbReference>
<feature type="region of interest" description="Disordered" evidence="10">
    <location>
        <begin position="27"/>
        <end position="63"/>
    </location>
</feature>
<accession>A0A6A6U4E1</accession>
<evidence type="ECO:0000256" key="4">
    <source>
        <dbReference type="ARBA" id="ARBA00022547"/>
    </source>
</evidence>
<keyword evidence="12" id="KW-1185">Reference proteome</keyword>
<protein>
    <recommendedName>
        <fullName evidence="13">Mitochondrial F1F0-ATP synthase g subunit</fullName>
    </recommendedName>
</protein>
<feature type="compositionally biased region" description="Low complexity" evidence="10">
    <location>
        <begin position="27"/>
        <end position="47"/>
    </location>
</feature>
<keyword evidence="9" id="KW-0066">ATP synthesis</keyword>
<keyword evidence="7" id="KW-0496">Mitochondrion</keyword>
<dbReference type="InterPro" id="IPR006808">
    <property type="entry name" value="ATP_synth_F0_gsu_mt"/>
</dbReference>
<reference evidence="11" key="1">
    <citation type="journal article" date="2020" name="Stud. Mycol.">
        <title>101 Dothideomycetes genomes: a test case for predicting lifestyles and emergence of pathogens.</title>
        <authorList>
            <person name="Haridas S."/>
            <person name="Albert R."/>
            <person name="Binder M."/>
            <person name="Bloem J."/>
            <person name="Labutti K."/>
            <person name="Salamov A."/>
            <person name="Andreopoulos B."/>
            <person name="Baker S."/>
            <person name="Barry K."/>
            <person name="Bills G."/>
            <person name="Bluhm B."/>
            <person name="Cannon C."/>
            <person name="Castanera R."/>
            <person name="Culley D."/>
            <person name="Daum C."/>
            <person name="Ezra D."/>
            <person name="Gonzalez J."/>
            <person name="Henrissat B."/>
            <person name="Kuo A."/>
            <person name="Liang C."/>
            <person name="Lipzen A."/>
            <person name="Lutzoni F."/>
            <person name="Magnuson J."/>
            <person name="Mondo S."/>
            <person name="Nolan M."/>
            <person name="Ohm R."/>
            <person name="Pangilinan J."/>
            <person name="Park H.-J."/>
            <person name="Ramirez L."/>
            <person name="Alfaro M."/>
            <person name="Sun H."/>
            <person name="Tritt A."/>
            <person name="Yoshinaga Y."/>
            <person name="Zwiers L.-H."/>
            <person name="Turgeon B."/>
            <person name="Goodwin S."/>
            <person name="Spatafora J."/>
            <person name="Crous P."/>
            <person name="Grigoriev I."/>
        </authorList>
    </citation>
    <scope>NUCLEOTIDE SEQUENCE</scope>
    <source>
        <strain evidence="11">CBS 115976</strain>
    </source>
</reference>
<keyword evidence="6" id="KW-0406">Ion transport</keyword>
<evidence type="ECO:0000256" key="9">
    <source>
        <dbReference type="ARBA" id="ARBA00023310"/>
    </source>
</evidence>
<evidence type="ECO:0000256" key="7">
    <source>
        <dbReference type="ARBA" id="ARBA00023128"/>
    </source>
</evidence>
<sequence length="205" mass="21451">MSLGLSRASLGRQVLSSSRQFISQRSASTASEAASSASQSASNVASSAKEKLGPAASKASEGLSRVTSSAGNALGAAGRALGGIGGRTGRLIGAVQGMIPPTIYYSRVGLEMGKVIFETRSMNPPSVQTFQNYFNSALKTVRNPSTLSNYSPGNLISQFRNLDRQQLTSAGIIGAEVLGFFTIGEMIGRFKVVGYRTSEPAHHDE</sequence>
<evidence type="ECO:0000256" key="5">
    <source>
        <dbReference type="ARBA" id="ARBA00022781"/>
    </source>
</evidence>
<name>A0A6A6U4E1_9PEZI</name>
<evidence type="ECO:0000313" key="12">
    <source>
        <dbReference type="Proteomes" id="UP000799302"/>
    </source>
</evidence>
<evidence type="ECO:0000313" key="11">
    <source>
        <dbReference type="EMBL" id="KAF2667135.1"/>
    </source>
</evidence>
<evidence type="ECO:0000256" key="3">
    <source>
        <dbReference type="ARBA" id="ARBA00022448"/>
    </source>
</evidence>
<dbReference type="GO" id="GO:0045259">
    <property type="term" value="C:proton-transporting ATP synthase complex"/>
    <property type="evidence" value="ECO:0007669"/>
    <property type="project" value="UniProtKB-KW"/>
</dbReference>
<keyword evidence="3" id="KW-0813">Transport</keyword>
<dbReference type="EMBL" id="MU004238">
    <property type="protein sequence ID" value="KAF2667135.1"/>
    <property type="molecule type" value="Genomic_DNA"/>
</dbReference>
<organism evidence="11 12">
    <name type="scientific">Microthyrium microscopicum</name>
    <dbReference type="NCBI Taxonomy" id="703497"/>
    <lineage>
        <taxon>Eukaryota</taxon>
        <taxon>Fungi</taxon>
        <taxon>Dikarya</taxon>
        <taxon>Ascomycota</taxon>
        <taxon>Pezizomycotina</taxon>
        <taxon>Dothideomycetes</taxon>
        <taxon>Dothideomycetes incertae sedis</taxon>
        <taxon>Microthyriales</taxon>
        <taxon>Microthyriaceae</taxon>
        <taxon>Microthyrium</taxon>
    </lineage>
</organism>
<evidence type="ECO:0000256" key="10">
    <source>
        <dbReference type="SAM" id="MobiDB-lite"/>
    </source>
</evidence>
<dbReference type="OrthoDB" id="437at2759"/>
<comment type="similarity">
    <text evidence="2">Belongs to the ATPase g subunit family.</text>
</comment>
<evidence type="ECO:0000256" key="2">
    <source>
        <dbReference type="ARBA" id="ARBA00005699"/>
    </source>
</evidence>
<evidence type="ECO:0000256" key="8">
    <source>
        <dbReference type="ARBA" id="ARBA00023136"/>
    </source>
</evidence>
<keyword evidence="5" id="KW-0375">Hydrogen ion transport</keyword>
<dbReference type="PANTHER" id="PTHR12386">
    <property type="entry name" value="ATP SYNTHASE SUBUNIT"/>
    <property type="match status" value="1"/>
</dbReference>
<dbReference type="GO" id="GO:0015986">
    <property type="term" value="P:proton motive force-driven ATP synthesis"/>
    <property type="evidence" value="ECO:0007669"/>
    <property type="project" value="InterPro"/>
</dbReference>
<evidence type="ECO:0000256" key="6">
    <source>
        <dbReference type="ARBA" id="ARBA00023065"/>
    </source>
</evidence>
<dbReference type="Pfam" id="PF04718">
    <property type="entry name" value="ATP-synt_G"/>
    <property type="match status" value="1"/>
</dbReference>
<evidence type="ECO:0000256" key="1">
    <source>
        <dbReference type="ARBA" id="ARBA00004325"/>
    </source>
</evidence>
<dbReference type="GO" id="GO:0015078">
    <property type="term" value="F:proton transmembrane transporter activity"/>
    <property type="evidence" value="ECO:0007669"/>
    <property type="project" value="InterPro"/>
</dbReference>
<proteinExistence type="inferred from homology"/>
<keyword evidence="4" id="KW-0138">CF(0)</keyword>
<dbReference type="Proteomes" id="UP000799302">
    <property type="component" value="Unassembled WGS sequence"/>
</dbReference>
<keyword evidence="8" id="KW-0472">Membrane</keyword>
<dbReference type="AlphaFoldDB" id="A0A6A6U4E1"/>
<gene>
    <name evidence="11" type="ORF">BT63DRAFT_427543</name>
</gene>
<evidence type="ECO:0008006" key="13">
    <source>
        <dbReference type="Google" id="ProtNLM"/>
    </source>
</evidence>